<dbReference type="EMBL" id="PP511443">
    <property type="protein sequence ID" value="XCD04278.1"/>
    <property type="molecule type" value="Genomic_DNA"/>
</dbReference>
<evidence type="ECO:0000313" key="3">
    <source>
        <dbReference type="EMBL" id="XCD04278.1"/>
    </source>
</evidence>
<keyword evidence="2" id="KW-0472">Membrane</keyword>
<feature type="transmembrane region" description="Helical" evidence="2">
    <location>
        <begin position="20"/>
        <end position="43"/>
    </location>
</feature>
<keyword evidence="2" id="KW-0812">Transmembrane</keyword>
<evidence type="ECO:0000256" key="1">
    <source>
        <dbReference type="SAM" id="MobiDB-lite"/>
    </source>
</evidence>
<proteinExistence type="predicted"/>
<organism evidence="3">
    <name type="scientific">Dulem virus 37</name>
    <dbReference type="NCBI Taxonomy" id="3145755"/>
    <lineage>
        <taxon>Viruses</taxon>
        <taxon>Duplodnaviria</taxon>
        <taxon>Heunggongvirae</taxon>
        <taxon>Uroviricota</taxon>
        <taxon>Caudoviricetes</taxon>
    </lineage>
</organism>
<evidence type="ECO:0008006" key="4">
    <source>
        <dbReference type="Google" id="ProtNLM"/>
    </source>
</evidence>
<accession>A0AAU8AWB0</accession>
<sequence length="108" mass="12225">MKEKGKNDNESAKKGNAIGVMDIILIIVGVSLLLFTLCMIYLFTIYGSIPDTLCTCVFAALGSECGIMGWIKTNKDKRQNREWQLEDEKRQQKQVEHLGEDDTPRCNL</sequence>
<feature type="transmembrane region" description="Helical" evidence="2">
    <location>
        <begin position="49"/>
        <end position="71"/>
    </location>
</feature>
<protein>
    <recommendedName>
        <fullName evidence="4">Transmembrane protein</fullName>
    </recommendedName>
</protein>
<feature type="region of interest" description="Disordered" evidence="1">
    <location>
        <begin position="82"/>
        <end position="108"/>
    </location>
</feature>
<keyword evidence="2" id="KW-1133">Transmembrane helix</keyword>
<reference evidence="3" key="1">
    <citation type="submission" date="2024-03" db="EMBL/GenBank/DDBJ databases">
        <title>Diverse circular DNA viruses in blood, oral, and fecal samples of captive lemurs.</title>
        <authorList>
            <person name="Paietta E.N."/>
            <person name="Kraberger S."/>
            <person name="Lund M.C."/>
            <person name="Custer J.M."/>
            <person name="Vargas K.M."/>
            <person name="Ehmke E.E."/>
            <person name="Yoder A.D."/>
            <person name="Varsani A."/>
        </authorList>
    </citation>
    <scope>NUCLEOTIDE SEQUENCE</scope>
    <source>
        <strain evidence="3">Duke_22FF_208</strain>
    </source>
</reference>
<evidence type="ECO:0000256" key="2">
    <source>
        <dbReference type="SAM" id="Phobius"/>
    </source>
</evidence>
<name>A0AAU8AWB0_9CAUD</name>